<accession>A0A1M4TW62</accession>
<dbReference type="EMBL" id="FQVI01000002">
    <property type="protein sequence ID" value="SHE48680.1"/>
    <property type="molecule type" value="Genomic_DNA"/>
</dbReference>
<dbReference type="Proteomes" id="UP000184245">
    <property type="component" value="Unassembled WGS sequence"/>
</dbReference>
<protein>
    <recommendedName>
        <fullName evidence="3">Galactose mutarotase</fullName>
    </recommendedName>
</protein>
<keyword evidence="2" id="KW-1185">Reference proteome</keyword>
<reference evidence="1 2" key="1">
    <citation type="submission" date="2016-11" db="EMBL/GenBank/DDBJ databases">
        <authorList>
            <person name="Jaros S."/>
            <person name="Januszkiewicz K."/>
            <person name="Wedrychowicz H."/>
        </authorList>
    </citation>
    <scope>NUCLEOTIDE SEQUENCE [LARGE SCALE GENOMIC DNA]</scope>
    <source>
        <strain evidence="1 2">DSM 17459</strain>
    </source>
</reference>
<evidence type="ECO:0008006" key="3">
    <source>
        <dbReference type="Google" id="ProtNLM"/>
    </source>
</evidence>
<dbReference type="InterPro" id="IPR014718">
    <property type="entry name" value="GH-type_carb-bd"/>
</dbReference>
<dbReference type="GO" id="GO:0030246">
    <property type="term" value="F:carbohydrate binding"/>
    <property type="evidence" value="ECO:0007669"/>
    <property type="project" value="InterPro"/>
</dbReference>
<name>A0A1M4TW62_9CLOT</name>
<dbReference type="AlphaFoldDB" id="A0A1M4TW62"/>
<dbReference type="Gene3D" id="2.70.98.10">
    <property type="match status" value="1"/>
</dbReference>
<gene>
    <name evidence="1" type="ORF">SAMN02745158_00613</name>
</gene>
<sequence length="349" mass="39907">MKEQYEFLKKVGNIQQTAAVRKIEFQEGRARGMQGYDIKNGPLRFQVMGDKCLDISELSYKGMNLSFLAKQGLIGRMDYDTHGEEGTSNIMGGLLFTCGLENTCLACREGEAYYPMHGRVRSAPGEQLCASAGWEEGKYRIAVSGQMREGKLFGNHMCLSRRIETVYGERKILLTDEIENLAYREEPMMVLYHFNMGYPLLDEGARVILPTKKVIPRDEAAMKNRELWDQMEAPADNEPERVYLHELAGDREGNTFACLINERLQLGLRIRFSKKYLPHFVQWKSLASGDYVMGLEPTNSGVYGRSREEENLHTMQPFEKEKIQFSIEILEGEEELKAASDEAQLLLQR</sequence>
<evidence type="ECO:0000313" key="2">
    <source>
        <dbReference type="Proteomes" id="UP000184245"/>
    </source>
</evidence>
<organism evidence="1 2">
    <name type="scientific">Lactonifactor longoviformis DSM 17459</name>
    <dbReference type="NCBI Taxonomy" id="1122155"/>
    <lineage>
        <taxon>Bacteria</taxon>
        <taxon>Bacillati</taxon>
        <taxon>Bacillota</taxon>
        <taxon>Clostridia</taxon>
        <taxon>Eubacteriales</taxon>
        <taxon>Clostridiaceae</taxon>
        <taxon>Lactonifactor</taxon>
    </lineage>
</organism>
<evidence type="ECO:0000313" key="1">
    <source>
        <dbReference type="EMBL" id="SHE48680.1"/>
    </source>
</evidence>
<dbReference type="InterPro" id="IPR027839">
    <property type="entry name" value="DUF4432"/>
</dbReference>
<dbReference type="CDD" id="cd09023">
    <property type="entry name" value="Aldose_epim_Ec_c4013"/>
    <property type="match status" value="1"/>
</dbReference>
<proteinExistence type="predicted"/>
<dbReference type="Pfam" id="PF14486">
    <property type="entry name" value="DUF4432"/>
    <property type="match status" value="1"/>
</dbReference>
<dbReference type="STRING" id="1122155.SAMN02745158_00613"/>
<dbReference type="OrthoDB" id="9791280at2"/>